<gene>
    <name evidence="2" type="ORF">BN963_SGAL_01486</name>
</gene>
<proteinExistence type="predicted"/>
<protein>
    <submittedName>
        <fullName evidence="2">Putative transcriptional activator Rgg/GadR/MutR</fullName>
    </submittedName>
</protein>
<dbReference type="SUPFAM" id="SSF47413">
    <property type="entry name" value="lambda repressor-like DNA-binding domains"/>
    <property type="match status" value="1"/>
</dbReference>
<dbReference type="InterPro" id="IPR010982">
    <property type="entry name" value="Lambda_DNA-bd_dom_sf"/>
</dbReference>
<reference evidence="2 3" key="1">
    <citation type="submission" date="2014-02" db="EMBL/GenBank/DDBJ databases">
        <authorList>
            <person name="Manrique M."/>
        </authorList>
    </citation>
    <scope>NUCLEOTIDE SEQUENCE [LARGE SCALE GENOMIC DNA]</scope>
    <source>
        <strain evidence="2 3">LMG17956</strain>
    </source>
</reference>
<dbReference type="PANTHER" id="PTHR37038:SF12">
    <property type="entry name" value="TRANSCRIPTIONAL REGULATOR"/>
    <property type="match status" value="1"/>
</dbReference>
<dbReference type="Pfam" id="PF21259">
    <property type="entry name" value="Rgg_C"/>
    <property type="match status" value="1"/>
</dbReference>
<dbReference type="PROSITE" id="PS50943">
    <property type="entry name" value="HTH_CROC1"/>
    <property type="match status" value="1"/>
</dbReference>
<organism evidence="2 3">
    <name type="scientific">Streptococcus gallolyticus</name>
    <dbReference type="NCBI Taxonomy" id="315405"/>
    <lineage>
        <taxon>Bacteria</taxon>
        <taxon>Bacillati</taxon>
        <taxon>Bacillota</taxon>
        <taxon>Bacilli</taxon>
        <taxon>Lactobacillales</taxon>
        <taxon>Streptococcaceae</taxon>
        <taxon>Streptococcus</taxon>
    </lineage>
</organism>
<feature type="domain" description="HTH cro/C1-type" evidence="1">
    <location>
        <begin position="8"/>
        <end position="61"/>
    </location>
</feature>
<dbReference type="CDD" id="cd00093">
    <property type="entry name" value="HTH_XRE"/>
    <property type="match status" value="1"/>
</dbReference>
<dbReference type="EMBL" id="CCBC010000178">
    <property type="protein sequence ID" value="CDO18288.1"/>
    <property type="molecule type" value="Genomic_DNA"/>
</dbReference>
<accession>A0A060RHW8</accession>
<evidence type="ECO:0000259" key="1">
    <source>
        <dbReference type="PROSITE" id="PS50943"/>
    </source>
</evidence>
<evidence type="ECO:0000313" key="3">
    <source>
        <dbReference type="Proteomes" id="UP000027584"/>
    </source>
</evidence>
<comment type="caution">
    <text evidence="2">The sequence shown here is derived from an EMBL/GenBank/DDBJ whole genome shotgun (WGS) entry which is preliminary data.</text>
</comment>
<dbReference type="Gene3D" id="1.25.40.400">
    <property type="match status" value="1"/>
</dbReference>
<sequence length="287" mass="33408">MKYLGQAFKELREARHISLAKASGGQFSPSMLSKFESGKNDLSAQKLFIALENTHIEINEFLYLTRGFLKSNLVELQEKIYACEEKFDSAGLQKLYESELRKQQDQETGMIYALIVKAHLKAFDESVELTAKEETFLYNYLFDTEIWGNYELTLLSICSTLLTPDLFTMYARECLRKTDFLGEIKENRKIIHNMLLNGFLLCIDENDFINANYFDKQIQKHFYQESEAYYRIVYLWAKGLFSYKQGQQQAGKKQMEEAIQVLRILECHSAADYYTSGMQDAIKSDDD</sequence>
<name>A0A060RHW8_9STRE</name>
<dbReference type="SMART" id="SM00530">
    <property type="entry name" value="HTH_XRE"/>
    <property type="match status" value="1"/>
</dbReference>
<dbReference type="AlphaFoldDB" id="A0A060RHW8"/>
<dbReference type="Proteomes" id="UP000027584">
    <property type="component" value="Unassembled WGS sequence"/>
</dbReference>
<dbReference type="InterPro" id="IPR010057">
    <property type="entry name" value="Transcription_activator_Rgg_C"/>
</dbReference>
<evidence type="ECO:0000313" key="2">
    <source>
        <dbReference type="EMBL" id="CDO18288.1"/>
    </source>
</evidence>
<dbReference type="Pfam" id="PF01381">
    <property type="entry name" value="HTH_3"/>
    <property type="match status" value="1"/>
</dbReference>
<dbReference type="PANTHER" id="PTHR37038">
    <property type="entry name" value="TRANSCRIPTIONAL REGULATOR-RELATED"/>
    <property type="match status" value="1"/>
</dbReference>
<dbReference type="InterPro" id="IPR001387">
    <property type="entry name" value="Cro/C1-type_HTH"/>
</dbReference>
<dbReference type="GO" id="GO:0003677">
    <property type="term" value="F:DNA binding"/>
    <property type="evidence" value="ECO:0007669"/>
    <property type="project" value="InterPro"/>
</dbReference>
<dbReference type="InterPro" id="IPR053163">
    <property type="entry name" value="HTH-type_regulator_Rgg"/>
</dbReference>
<dbReference type="NCBIfam" id="TIGR01716">
    <property type="entry name" value="RGG_Cterm"/>
    <property type="match status" value="1"/>
</dbReference>
<reference evidence="2 3" key="2">
    <citation type="submission" date="2014-05" db="EMBL/GenBank/DDBJ databases">
        <title>Genome sequence of Streptococcus gallolyticus.</title>
        <authorList>
            <person name="Del Campo R."/>
        </authorList>
    </citation>
    <scope>NUCLEOTIDE SEQUENCE [LARGE SCALE GENOMIC DNA]</scope>
    <source>
        <strain evidence="2 3">LMG17956</strain>
    </source>
</reference>